<feature type="transmembrane region" description="Helical" evidence="1">
    <location>
        <begin position="262"/>
        <end position="283"/>
    </location>
</feature>
<name>A0A2A9DQT0_9CORY</name>
<dbReference type="EMBL" id="PDJF01000001">
    <property type="protein sequence ID" value="PFG29048.1"/>
    <property type="molecule type" value="Genomic_DNA"/>
</dbReference>
<feature type="transmembrane region" description="Helical" evidence="1">
    <location>
        <begin position="82"/>
        <end position="101"/>
    </location>
</feature>
<evidence type="ECO:0000313" key="2">
    <source>
        <dbReference type="EMBL" id="PFG29048.1"/>
    </source>
</evidence>
<dbReference type="AlphaFoldDB" id="A0A2A9DQT0"/>
<feature type="transmembrane region" description="Helical" evidence="1">
    <location>
        <begin position="364"/>
        <end position="382"/>
    </location>
</feature>
<feature type="transmembrane region" description="Helical" evidence="1">
    <location>
        <begin position="388"/>
        <end position="406"/>
    </location>
</feature>
<feature type="transmembrane region" description="Helical" evidence="1">
    <location>
        <begin position="107"/>
        <end position="127"/>
    </location>
</feature>
<gene>
    <name evidence="2" type="ORF">ATK06_2182</name>
</gene>
<reference evidence="2 3" key="1">
    <citation type="submission" date="2017-10" db="EMBL/GenBank/DDBJ databases">
        <title>Sequencing the genomes of 1000 actinobacteria strains.</title>
        <authorList>
            <person name="Klenk H.-P."/>
        </authorList>
    </citation>
    <scope>NUCLEOTIDE SEQUENCE [LARGE SCALE GENOMIC DNA]</scope>
    <source>
        <strain evidence="2 3">DSM 20688</strain>
    </source>
</reference>
<proteinExistence type="predicted"/>
<evidence type="ECO:0000256" key="1">
    <source>
        <dbReference type="SAM" id="Phobius"/>
    </source>
</evidence>
<keyword evidence="1" id="KW-1133">Transmembrane helix</keyword>
<comment type="caution">
    <text evidence="2">The sequence shown here is derived from an EMBL/GenBank/DDBJ whole genome shotgun (WGS) entry which is preliminary data.</text>
</comment>
<keyword evidence="3" id="KW-1185">Reference proteome</keyword>
<keyword evidence="1" id="KW-0812">Transmembrane</keyword>
<dbReference type="InterPro" id="IPR052528">
    <property type="entry name" value="Sugar_transport-like"/>
</dbReference>
<dbReference type="PANTHER" id="PTHR23526:SF2">
    <property type="entry name" value="MAJOR FACILITATOR SUPERFAMILY (MFS) PROFILE DOMAIN-CONTAINING PROTEIN"/>
    <property type="match status" value="1"/>
</dbReference>
<feature type="transmembrane region" description="Helical" evidence="1">
    <location>
        <begin position="295"/>
        <end position="317"/>
    </location>
</feature>
<evidence type="ECO:0000313" key="3">
    <source>
        <dbReference type="Proteomes" id="UP000221653"/>
    </source>
</evidence>
<dbReference type="OrthoDB" id="1117124at2"/>
<feature type="transmembrane region" description="Helical" evidence="1">
    <location>
        <begin position="176"/>
        <end position="195"/>
    </location>
</feature>
<organism evidence="2 3">
    <name type="scientific">Corynebacterium renale</name>
    <dbReference type="NCBI Taxonomy" id="1724"/>
    <lineage>
        <taxon>Bacteria</taxon>
        <taxon>Bacillati</taxon>
        <taxon>Actinomycetota</taxon>
        <taxon>Actinomycetes</taxon>
        <taxon>Mycobacteriales</taxon>
        <taxon>Corynebacteriaceae</taxon>
        <taxon>Corynebacterium</taxon>
    </lineage>
</organism>
<feature type="transmembrane region" description="Helical" evidence="1">
    <location>
        <begin position="147"/>
        <end position="170"/>
    </location>
</feature>
<dbReference type="PANTHER" id="PTHR23526">
    <property type="entry name" value="INTEGRAL MEMBRANE TRANSPORT PROTEIN-RELATED"/>
    <property type="match status" value="1"/>
</dbReference>
<dbReference type="SUPFAM" id="SSF103473">
    <property type="entry name" value="MFS general substrate transporter"/>
    <property type="match status" value="1"/>
</dbReference>
<feature type="transmembrane region" description="Helical" evidence="1">
    <location>
        <begin position="323"/>
        <end position="343"/>
    </location>
</feature>
<accession>A0A2A9DQT0</accession>
<sequence>MTNKDSSQLENYNARRFVWSNGLQNIGDQVLSPKSVLPWIMHGMGVPNFFTALLTPIRESGSMLPQAAITPWVLSQKSRKRVWIIGSLGQAVSAALIGVAALFTEGWVFGLLTILFLATLALSRSLCSISSKDVQGRTISKGHRGRVTGRATVIGGAVALIAGAGLSMVPDDATEILIALIFGSAACWFCATLVFRTIKEPDYEDAPEEPKSPIDWGFLRTCWDLFSGDKLFRNFVIVRTLLLVTALSTTFIVVLAREAGASLSGIGAFLAASGLASLVGGRVSGWLSDISSRNVMAAGSAFASIVLLALVASAAWATHDINVWAMPIGFFLVNLAHTAIRVARKTYVVDMAEGDNRTTYVSSANTIMGIMLLLVGGVSAVISLAGAAASLIFFAVLGLLGTLLASRMKDVS</sequence>
<feature type="transmembrane region" description="Helical" evidence="1">
    <location>
        <begin position="236"/>
        <end position="256"/>
    </location>
</feature>
<dbReference type="STRING" id="1724.GCA_001044175_01944"/>
<dbReference type="Proteomes" id="UP000221653">
    <property type="component" value="Unassembled WGS sequence"/>
</dbReference>
<keyword evidence="1" id="KW-0472">Membrane</keyword>
<dbReference type="InterPro" id="IPR036259">
    <property type="entry name" value="MFS_trans_sf"/>
</dbReference>
<dbReference type="RefSeq" id="WP_098389330.1">
    <property type="nucleotide sequence ID" value="NZ_LS483464.1"/>
</dbReference>
<protein>
    <submittedName>
        <fullName evidence="2">Putative MFS family arabinose efflux permease</fullName>
    </submittedName>
</protein>
<dbReference type="Gene3D" id="1.20.1250.20">
    <property type="entry name" value="MFS general substrate transporter like domains"/>
    <property type="match status" value="1"/>
</dbReference>